<reference evidence="6" key="1">
    <citation type="submission" date="2024-04" db="EMBL/GenBank/DDBJ databases">
        <authorList>
            <person name="Shaw F."/>
            <person name="Minotto A."/>
        </authorList>
    </citation>
    <scope>NUCLEOTIDE SEQUENCE [LARGE SCALE GENOMIC DNA]</scope>
</reference>
<dbReference type="NCBIfam" id="TIGR03404">
    <property type="entry name" value="bicupin_oxalic"/>
    <property type="match status" value="1"/>
</dbReference>
<evidence type="ECO:0000313" key="6">
    <source>
        <dbReference type="Proteomes" id="UP001497453"/>
    </source>
</evidence>
<evidence type="ECO:0000256" key="2">
    <source>
        <dbReference type="SAM" id="MobiDB-lite"/>
    </source>
</evidence>
<feature type="signal peptide" evidence="3">
    <location>
        <begin position="1"/>
        <end position="20"/>
    </location>
</feature>
<organism evidence="5 6">
    <name type="scientific">Somion occarium</name>
    <dbReference type="NCBI Taxonomy" id="3059160"/>
    <lineage>
        <taxon>Eukaryota</taxon>
        <taxon>Fungi</taxon>
        <taxon>Dikarya</taxon>
        <taxon>Basidiomycota</taxon>
        <taxon>Agaricomycotina</taxon>
        <taxon>Agaricomycetes</taxon>
        <taxon>Polyporales</taxon>
        <taxon>Cerrenaceae</taxon>
        <taxon>Somion</taxon>
    </lineage>
</organism>
<dbReference type="CDD" id="cd20304">
    <property type="entry name" value="cupin_OxDC_N"/>
    <property type="match status" value="1"/>
</dbReference>
<evidence type="ECO:0000259" key="4">
    <source>
        <dbReference type="SMART" id="SM00835"/>
    </source>
</evidence>
<dbReference type="Gene3D" id="2.60.120.10">
    <property type="entry name" value="Jelly Rolls"/>
    <property type="match status" value="2"/>
</dbReference>
<feature type="compositionally biased region" description="Low complexity" evidence="2">
    <location>
        <begin position="20"/>
        <end position="53"/>
    </location>
</feature>
<dbReference type="CDD" id="cd20305">
    <property type="entry name" value="cupin_OxDC_C"/>
    <property type="match status" value="1"/>
</dbReference>
<keyword evidence="3" id="KW-0732">Signal</keyword>
<feature type="region of interest" description="Disordered" evidence="2">
    <location>
        <begin position="20"/>
        <end position="64"/>
    </location>
</feature>
<evidence type="ECO:0000256" key="3">
    <source>
        <dbReference type="SAM" id="SignalP"/>
    </source>
</evidence>
<dbReference type="Pfam" id="PF00190">
    <property type="entry name" value="Cupin_1"/>
    <property type="match status" value="2"/>
</dbReference>
<keyword evidence="6" id="KW-1185">Reference proteome</keyword>
<keyword evidence="1" id="KW-0479">Metal-binding</keyword>
<dbReference type="InterPro" id="IPR006045">
    <property type="entry name" value="Cupin_1"/>
</dbReference>
<dbReference type="InterPro" id="IPR014710">
    <property type="entry name" value="RmlC-like_jellyroll"/>
</dbReference>
<dbReference type="PANTHER" id="PTHR35848:SF9">
    <property type="entry name" value="SLL1358 PROTEIN"/>
    <property type="match status" value="1"/>
</dbReference>
<dbReference type="PANTHER" id="PTHR35848">
    <property type="entry name" value="OXALATE-BINDING PROTEIN"/>
    <property type="match status" value="1"/>
</dbReference>
<gene>
    <name evidence="5" type="ORF">GFSPODELE1_LOCUS8605</name>
</gene>
<feature type="domain" description="Cupin type-1" evidence="4">
    <location>
        <begin position="118"/>
        <end position="253"/>
    </location>
</feature>
<evidence type="ECO:0000313" key="5">
    <source>
        <dbReference type="EMBL" id="CAL1711992.1"/>
    </source>
</evidence>
<sequence>MYKLLSTVLCAVLLANSSLGAPASSSPSSTTSTVDGNVTSGTTSSTAATPSFTVPLASDDPNDIEWNVTTTDNVQPIRGSLGATILGPQNLPIDQQNPDILAPPTTDAGSVPNIKWPFSLSHNRIQTVQELPIATSMAGVDMRLEAGAIRELHWHQTAEWAYVLKGTTQITAVDQDGKNFVANVGPGDLWYFPPGIPHSLQATNDTKEGSEFLLIFPDGNFSDDDTFLLTDWLAHVPKEVIARNFQTNIAAFNEIPGEQLYIFPSDPPANDVPVPDPQGQVSQSFAFNLSQVQPTQYSGGTAKIIDSTTFKVSTQIAVAEITVEPGAMRELHWHPTQDEWGFYLEGAGRMTIFASSGNAQTYNFEPGDISFVPATFGHYIENIGNTTLRFLEIFKSDRFQDVGLAQWLALTPPALVKAHLQLSDETISHLNKTKQVVVGPAN</sequence>
<name>A0ABP1DW09_9APHY</name>
<dbReference type="InterPro" id="IPR051610">
    <property type="entry name" value="GPI/OXD"/>
</dbReference>
<protein>
    <recommendedName>
        <fullName evidence="4">Cupin type-1 domain-containing protein</fullName>
    </recommendedName>
</protein>
<dbReference type="InterPro" id="IPR011051">
    <property type="entry name" value="RmlC_Cupin_sf"/>
</dbReference>
<dbReference type="SUPFAM" id="SSF51182">
    <property type="entry name" value="RmlC-like cupins"/>
    <property type="match status" value="1"/>
</dbReference>
<feature type="chain" id="PRO_5047318308" description="Cupin type-1 domain-containing protein" evidence="3">
    <location>
        <begin position="21"/>
        <end position="442"/>
    </location>
</feature>
<dbReference type="Proteomes" id="UP001497453">
    <property type="component" value="Chromosome 6"/>
</dbReference>
<proteinExistence type="predicted"/>
<dbReference type="InterPro" id="IPR017774">
    <property type="entry name" value="Bicupin_oxalate_deCO2ase/Oxase"/>
</dbReference>
<feature type="domain" description="Cupin type-1" evidence="4">
    <location>
        <begin position="287"/>
        <end position="428"/>
    </location>
</feature>
<dbReference type="SMART" id="SM00835">
    <property type="entry name" value="Cupin_1"/>
    <property type="match status" value="2"/>
</dbReference>
<accession>A0ABP1DW09</accession>
<dbReference type="EMBL" id="OZ037949">
    <property type="protein sequence ID" value="CAL1711992.1"/>
    <property type="molecule type" value="Genomic_DNA"/>
</dbReference>
<evidence type="ECO:0000256" key="1">
    <source>
        <dbReference type="ARBA" id="ARBA00022723"/>
    </source>
</evidence>